<evidence type="ECO:0000313" key="8">
    <source>
        <dbReference type="Proteomes" id="UP000248039"/>
    </source>
</evidence>
<name>A0A2V4MZM7_9ACTN</name>
<dbReference type="InterPro" id="IPR000612">
    <property type="entry name" value="PMP3"/>
</dbReference>
<dbReference type="OrthoDB" id="5120558at2"/>
<keyword evidence="8" id="KW-1185">Reference proteome</keyword>
<keyword evidence="4 6" id="KW-1133">Transmembrane helix</keyword>
<dbReference type="Pfam" id="PF01679">
    <property type="entry name" value="Pmp3"/>
    <property type="match status" value="1"/>
</dbReference>
<evidence type="ECO:0000256" key="6">
    <source>
        <dbReference type="SAM" id="Phobius"/>
    </source>
</evidence>
<evidence type="ECO:0000256" key="1">
    <source>
        <dbReference type="ARBA" id="ARBA00004370"/>
    </source>
</evidence>
<accession>A0A2V4MZM7</accession>
<comment type="similarity">
    <text evidence="2">Belongs to the UPF0057 (PMP3) family.</text>
</comment>
<proteinExistence type="inferred from homology"/>
<sequence length="53" mass="5920">MVKVLLVLLCLVLPWLAVLIKEGPSMKVLWAFLLQLCGHLPGVVYGIYQVVQD</sequence>
<evidence type="ECO:0000256" key="2">
    <source>
        <dbReference type="ARBA" id="ARBA00009530"/>
    </source>
</evidence>
<gene>
    <name evidence="7" type="ORF">C7C46_26305</name>
</gene>
<evidence type="ECO:0000256" key="3">
    <source>
        <dbReference type="ARBA" id="ARBA00022692"/>
    </source>
</evidence>
<dbReference type="RefSeq" id="WP_110672417.1">
    <property type="nucleotide sequence ID" value="NZ_PYBW01000109.1"/>
</dbReference>
<evidence type="ECO:0000256" key="4">
    <source>
        <dbReference type="ARBA" id="ARBA00022989"/>
    </source>
</evidence>
<keyword evidence="3 6" id="KW-0812">Transmembrane</keyword>
<dbReference type="Proteomes" id="UP000248039">
    <property type="component" value="Unassembled WGS sequence"/>
</dbReference>
<comment type="subcellular location">
    <subcellularLocation>
        <location evidence="1">Membrane</location>
    </subcellularLocation>
</comment>
<feature type="transmembrane region" description="Helical" evidence="6">
    <location>
        <begin position="29"/>
        <end position="48"/>
    </location>
</feature>
<comment type="caution">
    <text evidence="7">The sequence shown here is derived from an EMBL/GenBank/DDBJ whole genome shotgun (WGS) entry which is preliminary data.</text>
</comment>
<evidence type="ECO:0000313" key="7">
    <source>
        <dbReference type="EMBL" id="PYC71866.1"/>
    </source>
</evidence>
<evidence type="ECO:0000256" key="5">
    <source>
        <dbReference type="ARBA" id="ARBA00023136"/>
    </source>
</evidence>
<dbReference type="EMBL" id="PYBW01000109">
    <property type="protein sequence ID" value="PYC71866.1"/>
    <property type="molecule type" value="Genomic_DNA"/>
</dbReference>
<reference evidence="7 8" key="1">
    <citation type="submission" date="2018-03" db="EMBL/GenBank/DDBJ databases">
        <title>Bioinformatic expansion and discovery of thiopeptide antibiotics.</title>
        <authorList>
            <person name="Schwalen C.J."/>
            <person name="Hudson G.A."/>
            <person name="Mitchell D.A."/>
        </authorList>
    </citation>
    <scope>NUCLEOTIDE SEQUENCE [LARGE SCALE GENOMIC DNA]</scope>
    <source>
        <strain evidence="7 8">ATCC 21389</strain>
    </source>
</reference>
<keyword evidence="5 6" id="KW-0472">Membrane</keyword>
<protein>
    <submittedName>
        <fullName evidence="7">YqaE/Pmp3 family membrane protein</fullName>
    </submittedName>
</protein>
<dbReference type="AlphaFoldDB" id="A0A2V4MZM7"/>
<organism evidence="7 8">
    <name type="scientific">Streptomyces tateyamensis</name>
    <dbReference type="NCBI Taxonomy" id="565073"/>
    <lineage>
        <taxon>Bacteria</taxon>
        <taxon>Bacillati</taxon>
        <taxon>Actinomycetota</taxon>
        <taxon>Actinomycetes</taxon>
        <taxon>Kitasatosporales</taxon>
        <taxon>Streptomycetaceae</taxon>
        <taxon>Streptomyces</taxon>
    </lineage>
</organism>
<dbReference type="GO" id="GO:0016020">
    <property type="term" value="C:membrane"/>
    <property type="evidence" value="ECO:0007669"/>
    <property type="project" value="UniProtKB-SubCell"/>
</dbReference>